<reference evidence="3" key="1">
    <citation type="submission" date="2022-11" db="EMBL/GenBank/DDBJ databases">
        <authorList>
            <person name="Petersen C."/>
        </authorList>
    </citation>
    <scope>NUCLEOTIDE SEQUENCE</scope>
    <source>
        <strain evidence="3">IBT 29864</strain>
    </source>
</reference>
<feature type="region of interest" description="Disordered" evidence="1">
    <location>
        <begin position="1"/>
        <end position="39"/>
    </location>
</feature>
<dbReference type="Proteomes" id="UP001147782">
    <property type="component" value="Unassembled WGS sequence"/>
</dbReference>
<keyword evidence="2" id="KW-0812">Transmembrane</keyword>
<evidence type="ECO:0000313" key="4">
    <source>
        <dbReference type="Proteomes" id="UP001147782"/>
    </source>
</evidence>
<dbReference type="EMBL" id="JAPZBS010000007">
    <property type="protein sequence ID" value="KAJ5368849.1"/>
    <property type="molecule type" value="Genomic_DNA"/>
</dbReference>
<feature type="transmembrane region" description="Helical" evidence="2">
    <location>
        <begin position="162"/>
        <end position="187"/>
    </location>
</feature>
<keyword evidence="2" id="KW-0472">Membrane</keyword>
<reference evidence="3" key="2">
    <citation type="journal article" date="2023" name="IMA Fungus">
        <title>Comparative genomic study of the Penicillium genus elucidates a diverse pangenome and 15 lateral gene transfer events.</title>
        <authorList>
            <person name="Petersen C."/>
            <person name="Sorensen T."/>
            <person name="Nielsen M.R."/>
            <person name="Sondergaard T.E."/>
            <person name="Sorensen J.L."/>
            <person name="Fitzpatrick D.A."/>
            <person name="Frisvad J.C."/>
            <person name="Nielsen K.L."/>
        </authorList>
    </citation>
    <scope>NUCLEOTIDE SEQUENCE</scope>
    <source>
        <strain evidence="3">IBT 29864</strain>
    </source>
</reference>
<evidence type="ECO:0000313" key="3">
    <source>
        <dbReference type="EMBL" id="KAJ5368849.1"/>
    </source>
</evidence>
<evidence type="ECO:0000256" key="1">
    <source>
        <dbReference type="SAM" id="MobiDB-lite"/>
    </source>
</evidence>
<keyword evidence="2" id="KW-1133">Transmembrane helix</keyword>
<sequence>MTFQLPSRNNYHHLDDAPNDNPYDINSRPCHSHTDSDIPEQPLQTQHIQTDSITQYTNEKLIDPAQTTLLNKHNYDHDPFKTTRPLQAHLTPSDPESYFSPPATHSAPNSPFLSPAERLERALADSEKDDYVRIRPKGFRMFSLANMKTEWYHGSRGRVLKYWIGFPLLGVVVIVVVVIIVLAILGFSKIGFPQ</sequence>
<keyword evidence="4" id="KW-1185">Reference proteome</keyword>
<name>A0A9W9S0K5_9EURO</name>
<dbReference type="AlphaFoldDB" id="A0A9W9S0K5"/>
<dbReference type="RefSeq" id="XP_056553591.1">
    <property type="nucleotide sequence ID" value="XM_056701528.1"/>
</dbReference>
<comment type="caution">
    <text evidence="3">The sequence shown here is derived from an EMBL/GenBank/DDBJ whole genome shotgun (WGS) entry which is preliminary data.</text>
</comment>
<gene>
    <name evidence="3" type="ORF">N7496_008609</name>
</gene>
<feature type="region of interest" description="Disordered" evidence="1">
    <location>
        <begin position="73"/>
        <end position="113"/>
    </location>
</feature>
<proteinExistence type="predicted"/>
<dbReference type="GeneID" id="81440707"/>
<organism evidence="3 4">
    <name type="scientific">Penicillium cataractarum</name>
    <dbReference type="NCBI Taxonomy" id="2100454"/>
    <lineage>
        <taxon>Eukaryota</taxon>
        <taxon>Fungi</taxon>
        <taxon>Dikarya</taxon>
        <taxon>Ascomycota</taxon>
        <taxon>Pezizomycotina</taxon>
        <taxon>Eurotiomycetes</taxon>
        <taxon>Eurotiomycetidae</taxon>
        <taxon>Eurotiales</taxon>
        <taxon>Aspergillaceae</taxon>
        <taxon>Penicillium</taxon>
    </lineage>
</organism>
<protein>
    <submittedName>
        <fullName evidence="3">Uncharacterized protein</fullName>
    </submittedName>
</protein>
<evidence type="ECO:0000256" key="2">
    <source>
        <dbReference type="SAM" id="Phobius"/>
    </source>
</evidence>
<accession>A0A9W9S0K5</accession>